<organism evidence="1 2">
    <name type="scientific">Fructilactobacillus sanfranciscensis</name>
    <name type="common">Lactobacillus sanfranciscensis</name>
    <dbReference type="NCBI Taxonomy" id="1625"/>
    <lineage>
        <taxon>Bacteria</taxon>
        <taxon>Bacillati</taxon>
        <taxon>Bacillota</taxon>
        <taxon>Bacilli</taxon>
        <taxon>Lactobacillales</taxon>
        <taxon>Lactobacillaceae</taxon>
        <taxon>Fructilactobacillus</taxon>
    </lineage>
</organism>
<name>A0A5C4THC7_FRUSA</name>
<dbReference type="EMBL" id="QFCR01000035">
    <property type="protein sequence ID" value="TNK89826.1"/>
    <property type="molecule type" value="Genomic_DNA"/>
</dbReference>
<evidence type="ECO:0000313" key="1">
    <source>
        <dbReference type="EMBL" id="TNK89826.1"/>
    </source>
</evidence>
<dbReference type="Proteomes" id="UP000313312">
    <property type="component" value="Unassembled WGS sequence"/>
</dbReference>
<dbReference type="AlphaFoldDB" id="A0A5C4THC7"/>
<gene>
    <name evidence="1" type="ORF">DID87_06760</name>
</gene>
<evidence type="ECO:0000313" key="2">
    <source>
        <dbReference type="Proteomes" id="UP000313312"/>
    </source>
</evidence>
<feature type="non-terminal residue" evidence="1">
    <location>
        <position position="31"/>
    </location>
</feature>
<reference evidence="1 2" key="1">
    <citation type="submission" date="2018-05" db="EMBL/GenBank/DDBJ databases">
        <title>Lactobacillus sanfranciscensis Ah4 draft denome sequence.</title>
        <authorList>
            <person name="Zhang G."/>
        </authorList>
    </citation>
    <scope>NUCLEOTIDE SEQUENCE [LARGE SCALE GENOMIC DNA]</scope>
    <source>
        <strain evidence="1 2">Ah4</strain>
    </source>
</reference>
<accession>A0A5C4THC7</accession>
<comment type="caution">
    <text evidence="1">The sequence shown here is derived from an EMBL/GenBank/DDBJ whole genome shotgun (WGS) entry which is preliminary data.</text>
</comment>
<proteinExistence type="predicted"/>
<sequence>MPKINYELKQQIIKEYFNDTRSTTLAKKYKV</sequence>
<protein>
    <submittedName>
        <fullName evidence="1">Helix-turn-helix domain-containing protein</fullName>
    </submittedName>
</protein>